<keyword evidence="3" id="KW-1185">Reference proteome</keyword>
<dbReference type="Proteomes" id="UP001152797">
    <property type="component" value="Unassembled WGS sequence"/>
</dbReference>
<sequence>MAWKAALSLALKDSNLRNHHPQGELRKALSRAFGWGCSTSGVEQAFSGIRALTNSKGSMTEIALRDEVFLLSTQHFRQAEDEELARAAAVLWAKFSGPVKTTGSDSTMRFVAASRAWQKRSKDEVDGTLQATRFSIWRAAAVAAEVNDAAPSAFQCPSDEHWTEKHEAEAQLQKKRRRERALDTAAGKGLTAEELQQEIGHDPGQAVAAHKAARIEKATRYQAKQKDFLSAGKPATGNDALDRHMTSMSAMFESSPLKAEIFVVNDIVHPPEELLWNAFLSGSFLLSAQAFCSGNGPAVKYINTMSIRRSVFCSSGFQSDFPGLAALVVARMADPDSKWKLLSDSHQFFAALTKAQAKQRTASELLAFVTETEIGSILSAFPEQKTVDDLRCKLLTRSSAVSFLAKVEFKKSGMCGS</sequence>
<gene>
    <name evidence="1" type="ORF">C1SCF055_LOCUS36128</name>
</gene>
<organism evidence="1">
    <name type="scientific">Cladocopium goreaui</name>
    <dbReference type="NCBI Taxonomy" id="2562237"/>
    <lineage>
        <taxon>Eukaryota</taxon>
        <taxon>Sar</taxon>
        <taxon>Alveolata</taxon>
        <taxon>Dinophyceae</taxon>
        <taxon>Suessiales</taxon>
        <taxon>Symbiodiniaceae</taxon>
        <taxon>Cladocopium</taxon>
    </lineage>
</organism>
<reference evidence="2" key="2">
    <citation type="submission" date="2024-04" db="EMBL/GenBank/DDBJ databases">
        <authorList>
            <person name="Chen Y."/>
            <person name="Shah S."/>
            <person name="Dougan E. K."/>
            <person name="Thang M."/>
            <person name="Chan C."/>
        </authorList>
    </citation>
    <scope>NUCLEOTIDE SEQUENCE [LARGE SCALE GENOMIC DNA]</scope>
</reference>
<dbReference type="EMBL" id="CAMXCT030004968">
    <property type="protein sequence ID" value="CAL4798220.1"/>
    <property type="molecule type" value="Genomic_DNA"/>
</dbReference>
<name>A0A9P1DLN1_9DINO</name>
<accession>A0A9P1DLN1</accession>
<comment type="caution">
    <text evidence="1">The sequence shown here is derived from an EMBL/GenBank/DDBJ whole genome shotgun (WGS) entry which is preliminary data.</text>
</comment>
<protein>
    <submittedName>
        <fullName evidence="1">Uncharacterized protein</fullName>
    </submittedName>
</protein>
<proteinExistence type="predicted"/>
<evidence type="ECO:0000313" key="1">
    <source>
        <dbReference type="EMBL" id="CAI4010908.1"/>
    </source>
</evidence>
<dbReference type="EMBL" id="CAMXCT010004968">
    <property type="protein sequence ID" value="CAI4010908.1"/>
    <property type="molecule type" value="Genomic_DNA"/>
</dbReference>
<dbReference type="EMBL" id="CAMXCT020004968">
    <property type="protein sequence ID" value="CAL1164283.1"/>
    <property type="molecule type" value="Genomic_DNA"/>
</dbReference>
<evidence type="ECO:0000313" key="3">
    <source>
        <dbReference type="Proteomes" id="UP001152797"/>
    </source>
</evidence>
<reference evidence="1" key="1">
    <citation type="submission" date="2022-10" db="EMBL/GenBank/DDBJ databases">
        <authorList>
            <person name="Chen Y."/>
            <person name="Dougan E. K."/>
            <person name="Chan C."/>
            <person name="Rhodes N."/>
            <person name="Thang M."/>
        </authorList>
    </citation>
    <scope>NUCLEOTIDE SEQUENCE</scope>
</reference>
<evidence type="ECO:0000313" key="2">
    <source>
        <dbReference type="EMBL" id="CAL1164283.1"/>
    </source>
</evidence>
<dbReference type="AlphaFoldDB" id="A0A9P1DLN1"/>